<dbReference type="InterPro" id="IPR000719">
    <property type="entry name" value="Prot_kinase_dom"/>
</dbReference>
<protein>
    <recommendedName>
        <fullName evidence="11">Protein kinase domain-containing protein</fullName>
    </recommendedName>
</protein>
<dbReference type="FunFam" id="3.80.10.10:FF:000062">
    <property type="entry name" value="protein STRUBBELIG-RECEPTOR FAMILY 3"/>
    <property type="match status" value="1"/>
</dbReference>
<keyword evidence="5" id="KW-0677">Repeat</keyword>
<evidence type="ECO:0000256" key="8">
    <source>
        <dbReference type="ARBA" id="ARBA00023170"/>
    </source>
</evidence>
<dbReference type="PROSITE" id="PS51450">
    <property type="entry name" value="LRR"/>
    <property type="match status" value="1"/>
</dbReference>
<accession>A0A5P1FMA5</accession>
<dbReference type="InterPro" id="IPR001611">
    <property type="entry name" value="Leu-rich_rpt"/>
</dbReference>
<feature type="transmembrane region" description="Helical" evidence="10">
    <location>
        <begin position="273"/>
        <end position="294"/>
    </location>
</feature>
<dbReference type="InterPro" id="IPR046959">
    <property type="entry name" value="PRK1-6/SRF4-like"/>
</dbReference>
<keyword evidence="3 10" id="KW-0812">Transmembrane</keyword>
<dbReference type="GO" id="GO:0005524">
    <property type="term" value="F:ATP binding"/>
    <property type="evidence" value="ECO:0007669"/>
    <property type="project" value="InterPro"/>
</dbReference>
<keyword evidence="4" id="KW-0732">Signal</keyword>
<feature type="transmembrane region" description="Helical" evidence="10">
    <location>
        <begin position="12"/>
        <end position="32"/>
    </location>
</feature>
<dbReference type="InterPro" id="IPR013210">
    <property type="entry name" value="LRR_N_plant-typ"/>
</dbReference>
<evidence type="ECO:0000256" key="4">
    <source>
        <dbReference type="ARBA" id="ARBA00022729"/>
    </source>
</evidence>
<dbReference type="PROSITE" id="PS50011">
    <property type="entry name" value="PROTEIN_KINASE_DOM"/>
    <property type="match status" value="1"/>
</dbReference>
<dbReference type="FunFam" id="3.30.200.20:FF:000125">
    <property type="entry name" value="Protein STRUBBELIG-RECEPTOR FAMILY 8"/>
    <property type="match status" value="1"/>
</dbReference>
<dbReference type="FunFam" id="1.10.510.10:FF:000095">
    <property type="entry name" value="protein STRUBBELIG-RECEPTOR FAMILY 8"/>
    <property type="match status" value="1"/>
</dbReference>
<dbReference type="Pfam" id="PF00560">
    <property type="entry name" value="LRR_1"/>
    <property type="match status" value="3"/>
</dbReference>
<dbReference type="Gramene" id="ONK78863">
    <property type="protein sequence ID" value="ONK78863"/>
    <property type="gene ID" value="A4U43_C01F350"/>
</dbReference>
<keyword evidence="6 10" id="KW-1133">Transmembrane helix</keyword>
<dbReference type="GO" id="GO:0016020">
    <property type="term" value="C:membrane"/>
    <property type="evidence" value="ECO:0007669"/>
    <property type="project" value="UniProtKB-SubCell"/>
</dbReference>
<dbReference type="PANTHER" id="PTHR48007">
    <property type="entry name" value="LEUCINE-RICH REPEAT RECEPTOR-LIKE PROTEIN KINASE PXC1"/>
    <property type="match status" value="1"/>
</dbReference>
<evidence type="ECO:0000313" key="13">
    <source>
        <dbReference type="Proteomes" id="UP000243459"/>
    </source>
</evidence>
<dbReference type="Gene3D" id="3.30.200.20">
    <property type="entry name" value="Phosphorylase Kinase, domain 1"/>
    <property type="match status" value="1"/>
</dbReference>
<evidence type="ECO:0000256" key="1">
    <source>
        <dbReference type="ARBA" id="ARBA00004370"/>
    </source>
</evidence>
<dbReference type="PANTHER" id="PTHR48007:SF13">
    <property type="entry name" value="PROTEIN STRUBBELIG-RECEPTOR FAMILY 4"/>
    <property type="match status" value="1"/>
</dbReference>
<dbReference type="GO" id="GO:0004672">
    <property type="term" value="F:protein kinase activity"/>
    <property type="evidence" value="ECO:0007669"/>
    <property type="project" value="InterPro"/>
</dbReference>
<evidence type="ECO:0000256" key="9">
    <source>
        <dbReference type="SAM" id="MobiDB-lite"/>
    </source>
</evidence>
<dbReference type="Pfam" id="PF07714">
    <property type="entry name" value="PK_Tyr_Ser-Thr"/>
    <property type="match status" value="1"/>
</dbReference>
<keyword evidence="13" id="KW-1185">Reference proteome</keyword>
<dbReference type="InterPro" id="IPR032675">
    <property type="entry name" value="LRR_dom_sf"/>
</dbReference>
<dbReference type="Gene3D" id="1.10.510.10">
    <property type="entry name" value="Transferase(Phosphotransferase) domain 1"/>
    <property type="match status" value="1"/>
</dbReference>
<dbReference type="Proteomes" id="UP000243459">
    <property type="component" value="Chromosome 1"/>
</dbReference>
<keyword evidence="8" id="KW-0675">Receptor</keyword>
<evidence type="ECO:0000313" key="12">
    <source>
        <dbReference type="EMBL" id="ONK78863.1"/>
    </source>
</evidence>
<evidence type="ECO:0000256" key="7">
    <source>
        <dbReference type="ARBA" id="ARBA00023136"/>
    </source>
</evidence>
<dbReference type="AlphaFoldDB" id="A0A5P1FMA5"/>
<dbReference type="EMBL" id="CM007381">
    <property type="protein sequence ID" value="ONK78863.1"/>
    <property type="molecule type" value="Genomic_DNA"/>
</dbReference>
<reference evidence="13" key="1">
    <citation type="journal article" date="2017" name="Nat. Commun.">
        <title>The asparagus genome sheds light on the origin and evolution of a young Y chromosome.</title>
        <authorList>
            <person name="Harkess A."/>
            <person name="Zhou J."/>
            <person name="Xu C."/>
            <person name="Bowers J.E."/>
            <person name="Van der Hulst R."/>
            <person name="Ayyampalayam S."/>
            <person name="Mercati F."/>
            <person name="Riccardi P."/>
            <person name="McKain M.R."/>
            <person name="Kakrana A."/>
            <person name="Tang H."/>
            <person name="Ray J."/>
            <person name="Groenendijk J."/>
            <person name="Arikit S."/>
            <person name="Mathioni S.M."/>
            <person name="Nakano M."/>
            <person name="Shan H."/>
            <person name="Telgmann-Rauber A."/>
            <person name="Kanno A."/>
            <person name="Yue Z."/>
            <person name="Chen H."/>
            <person name="Li W."/>
            <person name="Chen Y."/>
            <person name="Xu X."/>
            <person name="Zhang Y."/>
            <person name="Luo S."/>
            <person name="Chen H."/>
            <person name="Gao J."/>
            <person name="Mao Z."/>
            <person name="Pires J.C."/>
            <person name="Luo M."/>
            <person name="Kudrna D."/>
            <person name="Wing R.A."/>
            <person name="Meyers B.C."/>
            <person name="Yi K."/>
            <person name="Kong H."/>
            <person name="Lavrijsen P."/>
            <person name="Sunseri F."/>
            <person name="Falavigna A."/>
            <person name="Ye Y."/>
            <person name="Leebens-Mack J.H."/>
            <person name="Chen G."/>
        </authorList>
    </citation>
    <scope>NUCLEOTIDE SEQUENCE [LARGE SCALE GENOMIC DNA]</scope>
    <source>
        <strain evidence="13">cv. DH0086</strain>
    </source>
</reference>
<gene>
    <name evidence="12" type="ORF">A4U43_C01F350</name>
</gene>
<name>A0A5P1FMA5_ASPOF</name>
<dbReference type="OrthoDB" id="4062651at2759"/>
<evidence type="ECO:0000256" key="2">
    <source>
        <dbReference type="ARBA" id="ARBA00022614"/>
    </source>
</evidence>
<evidence type="ECO:0000256" key="10">
    <source>
        <dbReference type="SAM" id="Phobius"/>
    </source>
</evidence>
<dbReference type="InterPro" id="IPR011009">
    <property type="entry name" value="Kinase-like_dom_sf"/>
</dbReference>
<dbReference type="SUPFAM" id="SSF52058">
    <property type="entry name" value="L domain-like"/>
    <property type="match status" value="1"/>
</dbReference>
<dbReference type="SUPFAM" id="SSF56112">
    <property type="entry name" value="Protein kinase-like (PK-like)"/>
    <property type="match status" value="1"/>
</dbReference>
<evidence type="ECO:0000256" key="6">
    <source>
        <dbReference type="ARBA" id="ARBA00022989"/>
    </source>
</evidence>
<evidence type="ECO:0000256" key="3">
    <source>
        <dbReference type="ARBA" id="ARBA00022692"/>
    </source>
</evidence>
<comment type="subcellular location">
    <subcellularLocation>
        <location evidence="1">Membrane</location>
    </subcellularLocation>
</comment>
<dbReference type="Pfam" id="PF08263">
    <property type="entry name" value="LRRNT_2"/>
    <property type="match status" value="1"/>
</dbReference>
<dbReference type="OMA" id="CSRPSAY"/>
<dbReference type="InterPro" id="IPR001245">
    <property type="entry name" value="Ser-Thr/Tyr_kinase_cat_dom"/>
</dbReference>
<feature type="region of interest" description="Disordered" evidence="9">
    <location>
        <begin position="341"/>
        <end position="360"/>
    </location>
</feature>
<organism evidence="12 13">
    <name type="scientific">Asparagus officinalis</name>
    <name type="common">Garden asparagus</name>
    <dbReference type="NCBI Taxonomy" id="4686"/>
    <lineage>
        <taxon>Eukaryota</taxon>
        <taxon>Viridiplantae</taxon>
        <taxon>Streptophyta</taxon>
        <taxon>Embryophyta</taxon>
        <taxon>Tracheophyta</taxon>
        <taxon>Spermatophyta</taxon>
        <taxon>Magnoliopsida</taxon>
        <taxon>Liliopsida</taxon>
        <taxon>Asparagales</taxon>
        <taxon>Asparagaceae</taxon>
        <taxon>Asparagoideae</taxon>
        <taxon>Asparagus</taxon>
    </lineage>
</organism>
<sequence>MVMAAPPLSSTTFAFSTFSSSFFFFAVSSLLINPAASDTKSADVSALNVIFQSLNSPSQLSGWKSNGGDPCDKPWQGITCSGSSVTEIKLPGLGLSGTLGYQLSSLTSVTYFDFSKNNLHGDIPYQLPPNALHIDLAGNTLTGGIPYSISQMTDLEYLNLAGNQLKGQMSDMFGKLQKMSELDLSFNHFSGDLPESFGSLRNLKTLHLQNNQFSGSINVLADLPLDDLNVQNNQFTGQVPPKLKDIDNLQIDGTSLSGSSSSKKGGKAKGMNIAIIAGVVIAVLLVIVLLLAVLRKAKSSSASSPYIDEHSYQNRSFTPLADNELIEQAVVSSSLNLKGLQTSPPMDLKPPPPGPHESLNENEFSVKLNKHSIGHAHAITYSLIDLRAATGSFSSSRLLGEGSIGSVYKAKYADGKVLTVKKIDSKLPGDSSSAFMDIIAAISRMHHPNISELIGFCSESGYQLLVYEFQRNESLHEFLHLSDDYSRPLTWDTRVRIALETARALEYLHEVCSPSSIHKNIKSANILLDAELNAHLSECGLTAYYEGQNLSPGYDAPEFTNTRAYTLKSDIYSFGVVMLELLTGRRPFDSSKPMAEQSLVSWAIPQLHDMGSLKQMVDPALHGLYPPKSLSRFADVIAQCVLLEPELRPAMTEVVRSLAQCVRPAGINNKLSGKMSTSLRSDDSDYGYY</sequence>
<evidence type="ECO:0000256" key="5">
    <source>
        <dbReference type="ARBA" id="ARBA00022737"/>
    </source>
</evidence>
<keyword evidence="2" id="KW-0433">Leucine-rich repeat</keyword>
<evidence type="ECO:0000259" key="11">
    <source>
        <dbReference type="PROSITE" id="PS50011"/>
    </source>
</evidence>
<keyword evidence="7 10" id="KW-0472">Membrane</keyword>
<dbReference type="Gene3D" id="3.80.10.10">
    <property type="entry name" value="Ribonuclease Inhibitor"/>
    <property type="match status" value="1"/>
</dbReference>
<proteinExistence type="predicted"/>
<feature type="domain" description="Protein kinase" evidence="11">
    <location>
        <begin position="393"/>
        <end position="662"/>
    </location>
</feature>